<dbReference type="GO" id="GO:0008687">
    <property type="term" value="F:3,4-dihydroxyphenylacetate 2,3-dioxygenase activity"/>
    <property type="evidence" value="ECO:0007669"/>
    <property type="project" value="UniProtKB-EC"/>
</dbReference>
<dbReference type="SUPFAM" id="SSF54593">
    <property type="entry name" value="Glyoxalase/Bleomycin resistance protein/Dihydroxybiphenyl dioxygenase"/>
    <property type="match status" value="1"/>
</dbReference>
<keyword evidence="2" id="KW-0223">Dioxygenase</keyword>
<dbReference type="Gene3D" id="3.10.180.10">
    <property type="entry name" value="2,3-Dihydroxybiphenyl 1,2-Dioxygenase, domain 1"/>
    <property type="match status" value="2"/>
</dbReference>
<dbReference type="EMBL" id="JACCEM010000008">
    <property type="protein sequence ID" value="NYT50826.1"/>
    <property type="molecule type" value="Genomic_DNA"/>
</dbReference>
<reference evidence="2 3" key="1">
    <citation type="submission" date="2020-07" db="EMBL/GenBank/DDBJ databases">
        <title>Taxonomic revisions and descriptions of new bacterial species based on genomic comparisons in the high-G+C-content subgroup of the family Alcaligenaceae.</title>
        <authorList>
            <person name="Szabo A."/>
            <person name="Felfoldi T."/>
        </authorList>
    </citation>
    <scope>NUCLEOTIDE SEQUENCE [LARGE SCALE GENOMIC DNA]</scope>
    <source>
        <strain evidence="2 3">LMG 24012</strain>
    </source>
</reference>
<dbReference type="InterPro" id="IPR050383">
    <property type="entry name" value="GlyoxalaseI/FosfomycinResist"/>
</dbReference>
<dbReference type="Proteomes" id="UP000559809">
    <property type="component" value="Unassembled WGS sequence"/>
</dbReference>
<dbReference type="PANTHER" id="PTHR21366">
    <property type="entry name" value="GLYOXALASE FAMILY PROTEIN"/>
    <property type="match status" value="1"/>
</dbReference>
<keyword evidence="2" id="KW-0560">Oxidoreductase</keyword>
<dbReference type="EC" id="1.13.11.15" evidence="2"/>
<dbReference type="Pfam" id="PF00903">
    <property type="entry name" value="Glyoxalase"/>
    <property type="match status" value="2"/>
</dbReference>
<dbReference type="RefSeq" id="WP_180157131.1">
    <property type="nucleotide sequence ID" value="NZ_JACCEM010000008.1"/>
</dbReference>
<accession>A0A853G827</accession>
<comment type="caution">
    <text evidence="2">The sequence shown here is derived from an EMBL/GenBank/DDBJ whole genome shotgun (WGS) entry which is preliminary data.</text>
</comment>
<keyword evidence="3" id="KW-1185">Reference proteome</keyword>
<dbReference type="InterPro" id="IPR004360">
    <property type="entry name" value="Glyas_Fos-R_dOase_dom"/>
</dbReference>
<organism evidence="2 3">
    <name type="scientific">Parapusillimonas granuli</name>
    <dbReference type="NCBI Taxonomy" id="380911"/>
    <lineage>
        <taxon>Bacteria</taxon>
        <taxon>Pseudomonadati</taxon>
        <taxon>Pseudomonadota</taxon>
        <taxon>Betaproteobacteria</taxon>
        <taxon>Burkholderiales</taxon>
        <taxon>Alcaligenaceae</taxon>
        <taxon>Parapusillimonas</taxon>
    </lineage>
</organism>
<feature type="domain" description="VOC" evidence="1">
    <location>
        <begin position="14"/>
        <end position="128"/>
    </location>
</feature>
<evidence type="ECO:0000313" key="2">
    <source>
        <dbReference type="EMBL" id="NYT50826.1"/>
    </source>
</evidence>
<dbReference type="InterPro" id="IPR037523">
    <property type="entry name" value="VOC_core"/>
</dbReference>
<dbReference type="InterPro" id="IPR029068">
    <property type="entry name" value="Glyas_Bleomycin-R_OHBP_Dase"/>
</dbReference>
<feature type="domain" description="VOC" evidence="1">
    <location>
        <begin position="149"/>
        <end position="271"/>
    </location>
</feature>
<dbReference type="InterPro" id="IPR011981">
    <property type="entry name" value="DHPA_dOase_Mn/Fe"/>
</dbReference>
<evidence type="ECO:0000313" key="3">
    <source>
        <dbReference type="Proteomes" id="UP000559809"/>
    </source>
</evidence>
<proteinExistence type="predicted"/>
<name>A0A853G827_9BURK</name>
<dbReference type="AlphaFoldDB" id="A0A853G827"/>
<sequence length="335" mass="38286">MEYNVGKPDFNILRLGHIEYLVTDLARARDFYVDVIGLFETERDDDHVYLRAIEDREHHSVVLTRSAAPGVGHFSFRVSCEEDLDRLARKFNDLGCPIRWLAPGEERGQGRALRVQDPLGFQVEYYASMDQAPWMLQQYHLHRHGCPTRLDHLNVLVPDAQKGFDWYTRELGFYCSEYTQSAPPEDKVYGGWLYRKATIHDIAVMTGKGPTVHHAGFSVLEPMGIIRACDALAAAGYADNIERGPARHGISNALFVYVRDPDGNRFELYTGDYLTVDRDQVPKRWELDDPRRQSLWGSPPPRRWFEESMAVMSLETGEPMPTAAPLSRAIPNYVD</sequence>
<protein>
    <submittedName>
        <fullName evidence="2">3,4-dihydroxyphenylacetate 2,3-dioxygenase</fullName>
        <ecNumber evidence="2">1.13.11.15</ecNumber>
    </submittedName>
</protein>
<dbReference type="NCBIfam" id="TIGR02295">
    <property type="entry name" value="HpaD"/>
    <property type="match status" value="1"/>
</dbReference>
<gene>
    <name evidence="2" type="primary">hpaD</name>
    <name evidence="2" type="ORF">H0A72_16020</name>
</gene>
<dbReference type="PROSITE" id="PS51819">
    <property type="entry name" value="VOC"/>
    <property type="match status" value="2"/>
</dbReference>
<evidence type="ECO:0000259" key="1">
    <source>
        <dbReference type="PROSITE" id="PS51819"/>
    </source>
</evidence>